<proteinExistence type="predicted"/>
<dbReference type="AlphaFoldDB" id="A0A918BUX3"/>
<reference evidence="1" key="1">
    <citation type="journal article" date="2014" name="Int. J. Syst. Evol. Microbiol.">
        <title>Complete genome sequence of Corynebacterium casei LMG S-19264T (=DSM 44701T), isolated from a smear-ripened cheese.</title>
        <authorList>
            <consortium name="US DOE Joint Genome Institute (JGI-PGF)"/>
            <person name="Walter F."/>
            <person name="Albersmeier A."/>
            <person name="Kalinowski J."/>
            <person name="Ruckert C."/>
        </authorList>
    </citation>
    <scope>NUCLEOTIDE SEQUENCE</scope>
    <source>
        <strain evidence="1">JCM 4346</strain>
    </source>
</reference>
<reference evidence="1" key="2">
    <citation type="submission" date="2020-09" db="EMBL/GenBank/DDBJ databases">
        <authorList>
            <person name="Sun Q."/>
            <person name="Ohkuma M."/>
        </authorList>
    </citation>
    <scope>NUCLEOTIDE SEQUENCE</scope>
    <source>
        <strain evidence="1">JCM 4346</strain>
    </source>
</reference>
<accession>A0A918BUX3</accession>
<gene>
    <name evidence="1" type="ORF">GCM10010251_01770</name>
</gene>
<organism evidence="1 2">
    <name type="scientific">Streptomyces aurantiogriseus</name>
    <dbReference type="NCBI Taxonomy" id="66870"/>
    <lineage>
        <taxon>Bacteria</taxon>
        <taxon>Bacillati</taxon>
        <taxon>Actinomycetota</taxon>
        <taxon>Actinomycetes</taxon>
        <taxon>Kitasatosporales</taxon>
        <taxon>Streptomycetaceae</taxon>
        <taxon>Streptomyces</taxon>
    </lineage>
</organism>
<evidence type="ECO:0000313" key="1">
    <source>
        <dbReference type="EMBL" id="GGQ91116.1"/>
    </source>
</evidence>
<sequence length="92" mass="10339">MYQAARAIAFAEIKGDDHERHNILPRNLPAGIDSPVLREAELVDARLLRNQADYDIYPINESDWENDARALSATAANFVQMCESFALTNGYI</sequence>
<keyword evidence="2" id="KW-1185">Reference proteome</keyword>
<evidence type="ECO:0000313" key="2">
    <source>
        <dbReference type="Proteomes" id="UP000658320"/>
    </source>
</evidence>
<dbReference type="Gene3D" id="1.20.120.330">
    <property type="entry name" value="Nucleotidyltransferases domain 2"/>
    <property type="match status" value="1"/>
</dbReference>
<comment type="caution">
    <text evidence="1">The sequence shown here is derived from an EMBL/GenBank/DDBJ whole genome shotgun (WGS) entry which is preliminary data.</text>
</comment>
<dbReference type="Proteomes" id="UP000658320">
    <property type="component" value="Unassembled WGS sequence"/>
</dbReference>
<protein>
    <recommendedName>
        <fullName evidence="3">HEPN domain-containing protein</fullName>
    </recommendedName>
</protein>
<evidence type="ECO:0008006" key="3">
    <source>
        <dbReference type="Google" id="ProtNLM"/>
    </source>
</evidence>
<name>A0A918BUX3_9ACTN</name>
<dbReference type="EMBL" id="BMSX01000001">
    <property type="protein sequence ID" value="GGQ91116.1"/>
    <property type="molecule type" value="Genomic_DNA"/>
</dbReference>